<evidence type="ECO:0000256" key="4">
    <source>
        <dbReference type="ARBA" id="ARBA00022801"/>
    </source>
</evidence>
<keyword evidence="5" id="KW-0119">Carbohydrate metabolism</keyword>
<accession>A0A0M9ENV7</accession>
<evidence type="ECO:0000256" key="2">
    <source>
        <dbReference type="ARBA" id="ARBA00005336"/>
    </source>
</evidence>
<reference evidence="8 9" key="1">
    <citation type="submission" date="2015-04" db="EMBL/GenBank/DDBJ databases">
        <title>The draft genome sequence of Fusarium langsethiae, a T-2/HT-2 mycotoxin producer.</title>
        <authorList>
            <person name="Lysoe E."/>
            <person name="Divon H.H."/>
            <person name="Terzi V."/>
            <person name="Orru L."/>
            <person name="Lamontanara A."/>
            <person name="Kolseth A.-K."/>
            <person name="Frandsen R.J."/>
            <person name="Nielsen K."/>
            <person name="Thrane U."/>
        </authorList>
    </citation>
    <scope>NUCLEOTIDE SEQUENCE [LARGE SCALE GENOMIC DNA]</scope>
    <source>
        <strain evidence="8 9">Fl201059</strain>
    </source>
</reference>
<feature type="domain" description="Glycoside hydrolase family 3 C-terminal" evidence="7">
    <location>
        <begin position="65"/>
        <end position="184"/>
    </location>
</feature>
<keyword evidence="4" id="KW-0378">Hydrolase</keyword>
<organism evidence="8 9">
    <name type="scientific">Fusarium langsethiae</name>
    <dbReference type="NCBI Taxonomy" id="179993"/>
    <lineage>
        <taxon>Eukaryota</taxon>
        <taxon>Fungi</taxon>
        <taxon>Dikarya</taxon>
        <taxon>Ascomycota</taxon>
        <taxon>Pezizomycotina</taxon>
        <taxon>Sordariomycetes</taxon>
        <taxon>Hypocreomycetidae</taxon>
        <taxon>Hypocreales</taxon>
        <taxon>Nectriaceae</taxon>
        <taxon>Fusarium</taxon>
    </lineage>
</organism>
<protein>
    <recommendedName>
        <fullName evidence="3">beta-glucosidase</fullName>
        <ecNumber evidence="3">3.2.1.21</ecNumber>
    </recommendedName>
</protein>
<evidence type="ECO:0000313" key="8">
    <source>
        <dbReference type="EMBL" id="KPA36859.1"/>
    </source>
</evidence>
<name>A0A0M9ENV7_FUSLA</name>
<dbReference type="InterPro" id="IPR050288">
    <property type="entry name" value="Cellulose_deg_GH3"/>
</dbReference>
<dbReference type="EMBL" id="JXCE01000531">
    <property type="protein sequence ID" value="KPA36859.1"/>
    <property type="molecule type" value="Genomic_DNA"/>
</dbReference>
<evidence type="ECO:0000256" key="1">
    <source>
        <dbReference type="ARBA" id="ARBA00000448"/>
    </source>
</evidence>
<dbReference type="GO" id="GO:0008422">
    <property type="term" value="F:beta-glucosidase activity"/>
    <property type="evidence" value="ECO:0007669"/>
    <property type="project" value="UniProtKB-EC"/>
</dbReference>
<dbReference type="InterPro" id="IPR036881">
    <property type="entry name" value="Glyco_hydro_3_C_sf"/>
</dbReference>
<dbReference type="PANTHER" id="PTHR42715:SF3">
    <property type="entry name" value="BETA-GLUCOSIDASE B-RELATED"/>
    <property type="match status" value="1"/>
</dbReference>
<evidence type="ECO:0000313" key="9">
    <source>
        <dbReference type="Proteomes" id="UP000037904"/>
    </source>
</evidence>
<dbReference type="InterPro" id="IPR002772">
    <property type="entry name" value="Glyco_hydro_3_C"/>
</dbReference>
<evidence type="ECO:0000259" key="7">
    <source>
        <dbReference type="Pfam" id="PF01915"/>
    </source>
</evidence>
<comment type="similarity">
    <text evidence="2">Belongs to the glycosyl hydrolase 3 family.</text>
</comment>
<dbReference type="Proteomes" id="UP000037904">
    <property type="component" value="Unassembled WGS sequence"/>
</dbReference>
<dbReference type="PANTHER" id="PTHR42715">
    <property type="entry name" value="BETA-GLUCOSIDASE"/>
    <property type="match status" value="1"/>
</dbReference>
<dbReference type="EC" id="3.2.1.21" evidence="3"/>
<dbReference type="SUPFAM" id="SSF52279">
    <property type="entry name" value="Beta-D-glucan exohydrolase, C-terminal domain"/>
    <property type="match status" value="1"/>
</dbReference>
<keyword evidence="9" id="KW-1185">Reference proteome</keyword>
<dbReference type="Gene3D" id="3.40.50.1700">
    <property type="entry name" value="Glycoside hydrolase family 3 C-terminal domain"/>
    <property type="match status" value="1"/>
</dbReference>
<evidence type="ECO:0000256" key="3">
    <source>
        <dbReference type="ARBA" id="ARBA00012744"/>
    </source>
</evidence>
<evidence type="ECO:0000256" key="6">
    <source>
        <dbReference type="ARBA" id="ARBA00023295"/>
    </source>
</evidence>
<keyword evidence="6" id="KW-0326">Glycosidase</keyword>
<dbReference type="Gene3D" id="2.60.120.260">
    <property type="entry name" value="Galactose-binding domain-like"/>
    <property type="match status" value="1"/>
</dbReference>
<comment type="catalytic activity">
    <reaction evidence="1">
        <text>Hydrolysis of terminal, non-reducing beta-D-glucosyl residues with release of beta-D-glucose.</text>
        <dbReference type="EC" id="3.2.1.21"/>
    </reaction>
</comment>
<sequence length="184" mass="19956">MSGDHTFSEITTGKADVLINGEKVFHRPQEPVLLPETEYKVESHSWATDENVLSKIGGTMFQRASLRSMEYLDIPTVISDVADAAESCEIAVFFVGTTNGMESEGYDRDTMDLTSDQYDLIAAVVARNPKTVVVNLSGSPVTVSPFIDQVPTFLQAWVAGQECGLAIARILLGDVNPSGRLPMS</sequence>
<gene>
    <name evidence="8" type="ORF">FLAG1_10350</name>
</gene>
<proteinExistence type="inferred from homology"/>
<evidence type="ECO:0000256" key="5">
    <source>
        <dbReference type="ARBA" id="ARBA00023277"/>
    </source>
</evidence>
<comment type="caution">
    <text evidence="8">The sequence shown here is derived from an EMBL/GenBank/DDBJ whole genome shotgun (WGS) entry which is preliminary data.</text>
</comment>
<dbReference type="AlphaFoldDB" id="A0A0M9ENV7"/>
<dbReference type="GO" id="GO:0009251">
    <property type="term" value="P:glucan catabolic process"/>
    <property type="evidence" value="ECO:0007669"/>
    <property type="project" value="TreeGrafter"/>
</dbReference>
<dbReference type="Pfam" id="PF01915">
    <property type="entry name" value="Glyco_hydro_3_C"/>
    <property type="match status" value="1"/>
</dbReference>